<feature type="compositionally biased region" description="Polar residues" evidence="2">
    <location>
        <begin position="27"/>
        <end position="40"/>
    </location>
</feature>
<reference evidence="3" key="1">
    <citation type="journal article" date="2020" name="Stud. Mycol.">
        <title>101 Dothideomycetes genomes: a test case for predicting lifestyles and emergence of pathogens.</title>
        <authorList>
            <person name="Haridas S."/>
            <person name="Albert R."/>
            <person name="Binder M."/>
            <person name="Bloem J."/>
            <person name="Labutti K."/>
            <person name="Salamov A."/>
            <person name="Andreopoulos B."/>
            <person name="Baker S."/>
            <person name="Barry K."/>
            <person name="Bills G."/>
            <person name="Bluhm B."/>
            <person name="Cannon C."/>
            <person name="Castanera R."/>
            <person name="Culley D."/>
            <person name="Daum C."/>
            <person name="Ezra D."/>
            <person name="Gonzalez J."/>
            <person name="Henrissat B."/>
            <person name="Kuo A."/>
            <person name="Liang C."/>
            <person name="Lipzen A."/>
            <person name="Lutzoni F."/>
            <person name="Magnuson J."/>
            <person name="Mondo S."/>
            <person name="Nolan M."/>
            <person name="Ohm R."/>
            <person name="Pangilinan J."/>
            <person name="Park H.-J."/>
            <person name="Ramirez L."/>
            <person name="Alfaro M."/>
            <person name="Sun H."/>
            <person name="Tritt A."/>
            <person name="Yoshinaga Y."/>
            <person name="Zwiers L.-H."/>
            <person name="Turgeon B."/>
            <person name="Goodwin S."/>
            <person name="Spatafora J."/>
            <person name="Crous P."/>
            <person name="Grigoriev I."/>
        </authorList>
    </citation>
    <scope>NUCLEOTIDE SEQUENCE</scope>
    <source>
        <strain evidence="3">CBS 101060</strain>
    </source>
</reference>
<name>A0A9P4S595_9PEZI</name>
<evidence type="ECO:0000313" key="3">
    <source>
        <dbReference type="EMBL" id="KAF2835507.1"/>
    </source>
</evidence>
<accession>A0A9P4S595</accession>
<sequence length="216" mass="24861">MARIKQTARLRSGQNQTSTMKRIWQRDAQSSKVPGHSTAQPHRHSAPSPQEDMPIKRLGSPPRRPPPCIINLLTPSDEESDGEELKSEKDVTQTDTHTHIVPGERKTESSPPMQESSNVNANSRKKSAPTATILKPKPPNGLRKEGPKRRLVLEDEWEELQASFERFDRRIERKKRVMEKMREKIAERKNRLEGVRQGMAEMKRDMRDMMGRLEEA</sequence>
<dbReference type="EMBL" id="MU006108">
    <property type="protein sequence ID" value="KAF2835507.1"/>
    <property type="molecule type" value="Genomic_DNA"/>
</dbReference>
<comment type="caution">
    <text evidence="3">The sequence shown here is derived from an EMBL/GenBank/DDBJ whole genome shotgun (WGS) entry which is preliminary data.</text>
</comment>
<evidence type="ECO:0000313" key="4">
    <source>
        <dbReference type="Proteomes" id="UP000799429"/>
    </source>
</evidence>
<organism evidence="3 4">
    <name type="scientific">Patellaria atrata CBS 101060</name>
    <dbReference type="NCBI Taxonomy" id="1346257"/>
    <lineage>
        <taxon>Eukaryota</taxon>
        <taxon>Fungi</taxon>
        <taxon>Dikarya</taxon>
        <taxon>Ascomycota</taxon>
        <taxon>Pezizomycotina</taxon>
        <taxon>Dothideomycetes</taxon>
        <taxon>Dothideomycetes incertae sedis</taxon>
        <taxon>Patellariales</taxon>
        <taxon>Patellariaceae</taxon>
        <taxon>Patellaria</taxon>
    </lineage>
</organism>
<gene>
    <name evidence="3" type="ORF">M501DRAFT_1019783</name>
</gene>
<dbReference type="AlphaFoldDB" id="A0A9P4S595"/>
<keyword evidence="4" id="KW-1185">Reference proteome</keyword>
<evidence type="ECO:0000256" key="1">
    <source>
        <dbReference type="SAM" id="Coils"/>
    </source>
</evidence>
<feature type="coiled-coil region" evidence="1">
    <location>
        <begin position="164"/>
        <end position="198"/>
    </location>
</feature>
<evidence type="ECO:0000256" key="2">
    <source>
        <dbReference type="SAM" id="MobiDB-lite"/>
    </source>
</evidence>
<protein>
    <submittedName>
        <fullName evidence="3">Uncharacterized protein</fullName>
    </submittedName>
</protein>
<feature type="compositionally biased region" description="Polar residues" evidence="2">
    <location>
        <begin position="109"/>
        <end position="122"/>
    </location>
</feature>
<dbReference type="Proteomes" id="UP000799429">
    <property type="component" value="Unassembled WGS sequence"/>
</dbReference>
<feature type="compositionally biased region" description="Basic and acidic residues" evidence="2">
    <location>
        <begin position="83"/>
        <end position="108"/>
    </location>
</feature>
<feature type="region of interest" description="Disordered" evidence="2">
    <location>
        <begin position="1"/>
        <end position="149"/>
    </location>
</feature>
<keyword evidence="1" id="KW-0175">Coiled coil</keyword>
<proteinExistence type="predicted"/>